<organism evidence="1">
    <name type="scientific">Arundo donax</name>
    <name type="common">Giant reed</name>
    <name type="synonym">Donax arundinaceus</name>
    <dbReference type="NCBI Taxonomy" id="35708"/>
    <lineage>
        <taxon>Eukaryota</taxon>
        <taxon>Viridiplantae</taxon>
        <taxon>Streptophyta</taxon>
        <taxon>Embryophyta</taxon>
        <taxon>Tracheophyta</taxon>
        <taxon>Spermatophyta</taxon>
        <taxon>Magnoliopsida</taxon>
        <taxon>Liliopsida</taxon>
        <taxon>Poales</taxon>
        <taxon>Poaceae</taxon>
        <taxon>PACMAD clade</taxon>
        <taxon>Arundinoideae</taxon>
        <taxon>Arundineae</taxon>
        <taxon>Arundo</taxon>
    </lineage>
</organism>
<evidence type="ECO:0000313" key="1">
    <source>
        <dbReference type="EMBL" id="JAD65272.1"/>
    </source>
</evidence>
<proteinExistence type="predicted"/>
<dbReference type="AlphaFoldDB" id="A0A0A9C157"/>
<accession>A0A0A9C157</accession>
<protein>
    <submittedName>
        <fullName evidence="1">Uncharacterized protein</fullName>
    </submittedName>
</protein>
<dbReference type="EMBL" id="GBRH01232623">
    <property type="protein sequence ID" value="JAD65272.1"/>
    <property type="molecule type" value="Transcribed_RNA"/>
</dbReference>
<sequence length="88" mass="10072">MAKYGMESPWQNTMVELNSTRSGNFGFFRIGYFGYSDRDSSTGDQLQKMGEGTSARQKGIFSLAHWVLQKFRSYKGNLSTSDRKQIWA</sequence>
<reference evidence="1" key="1">
    <citation type="submission" date="2014-09" db="EMBL/GenBank/DDBJ databases">
        <authorList>
            <person name="Magalhaes I.L.F."/>
            <person name="Oliveira U."/>
            <person name="Santos F.R."/>
            <person name="Vidigal T.H.D.A."/>
            <person name="Brescovit A.D."/>
            <person name="Santos A.J."/>
        </authorList>
    </citation>
    <scope>NUCLEOTIDE SEQUENCE</scope>
    <source>
        <tissue evidence="1">Shoot tissue taken approximately 20 cm above the soil surface</tissue>
    </source>
</reference>
<reference evidence="1" key="2">
    <citation type="journal article" date="2015" name="Data Brief">
        <title>Shoot transcriptome of the giant reed, Arundo donax.</title>
        <authorList>
            <person name="Barrero R.A."/>
            <person name="Guerrero F.D."/>
            <person name="Moolhuijzen P."/>
            <person name="Goolsby J.A."/>
            <person name="Tidwell J."/>
            <person name="Bellgard S.E."/>
            <person name="Bellgard M.I."/>
        </authorList>
    </citation>
    <scope>NUCLEOTIDE SEQUENCE</scope>
    <source>
        <tissue evidence="1">Shoot tissue taken approximately 20 cm above the soil surface</tissue>
    </source>
</reference>
<name>A0A0A9C157_ARUDO</name>